<sequence length="356" mass="41342">MWFMPLRWNTIRWNITRWNTRAMPPASKKLLSYDDVDSKTYNRLIGFKKLPPLKGAKPPPKSAKPPPKSEKREVEKRATLFEEPQLRLLKEICDAIVTRLRPRDFVLFVGNSGSYMNYCFNHPRMGAIPMSKARRYEQFSDRENDPEGYGKLPGNDWGTKGAHLTEYYARYLRPKFLVTQEDDSHQVADGLIINRFLLVDHSTSGRSVDATKLLIDHVFHFAKRYKGRFAELEARNYDAVPFSIFNVLDKKDTVRIGGHRGAKFSLKAPKTVKLIGDFWVGSKGDVNRILGDGDHHYRNQVDYWPARWNADTGYWWMLEPEKKQQAVEIRAQIKKYVRDHNGGRLMAPENLNKGNE</sequence>
<dbReference type="RefSeq" id="XP_033381602.1">
    <property type="nucleotide sequence ID" value="XM_033526026.1"/>
</dbReference>
<dbReference type="EMBL" id="ML978071">
    <property type="protein sequence ID" value="KAF2013263.1"/>
    <property type="molecule type" value="Genomic_DNA"/>
</dbReference>
<feature type="region of interest" description="Disordered" evidence="1">
    <location>
        <begin position="49"/>
        <end position="75"/>
    </location>
</feature>
<evidence type="ECO:0000313" key="2">
    <source>
        <dbReference type="EMBL" id="KAF2013263.1"/>
    </source>
</evidence>
<dbReference type="GeneID" id="54283423"/>
<dbReference type="Proteomes" id="UP000799778">
    <property type="component" value="Unassembled WGS sequence"/>
</dbReference>
<evidence type="ECO:0000313" key="3">
    <source>
        <dbReference type="Proteomes" id="UP000799778"/>
    </source>
</evidence>
<accession>A0A6A5XJY4</accession>
<dbReference type="OrthoDB" id="3798869at2759"/>
<gene>
    <name evidence="2" type="ORF">BU24DRAFT_411027</name>
</gene>
<keyword evidence="3" id="KW-1185">Reference proteome</keyword>
<protein>
    <submittedName>
        <fullName evidence="2">Uncharacterized protein</fullName>
    </submittedName>
</protein>
<organism evidence="2 3">
    <name type="scientific">Aaosphaeria arxii CBS 175.79</name>
    <dbReference type="NCBI Taxonomy" id="1450172"/>
    <lineage>
        <taxon>Eukaryota</taxon>
        <taxon>Fungi</taxon>
        <taxon>Dikarya</taxon>
        <taxon>Ascomycota</taxon>
        <taxon>Pezizomycotina</taxon>
        <taxon>Dothideomycetes</taxon>
        <taxon>Pleosporomycetidae</taxon>
        <taxon>Pleosporales</taxon>
        <taxon>Pleosporales incertae sedis</taxon>
        <taxon>Aaosphaeria</taxon>
    </lineage>
</organism>
<name>A0A6A5XJY4_9PLEO</name>
<feature type="compositionally biased region" description="Pro residues" evidence="1">
    <location>
        <begin position="57"/>
        <end position="66"/>
    </location>
</feature>
<evidence type="ECO:0000256" key="1">
    <source>
        <dbReference type="SAM" id="MobiDB-lite"/>
    </source>
</evidence>
<proteinExistence type="predicted"/>
<reference evidence="2" key="1">
    <citation type="journal article" date="2020" name="Stud. Mycol.">
        <title>101 Dothideomycetes genomes: a test case for predicting lifestyles and emergence of pathogens.</title>
        <authorList>
            <person name="Haridas S."/>
            <person name="Albert R."/>
            <person name="Binder M."/>
            <person name="Bloem J."/>
            <person name="Labutti K."/>
            <person name="Salamov A."/>
            <person name="Andreopoulos B."/>
            <person name="Baker S."/>
            <person name="Barry K."/>
            <person name="Bills G."/>
            <person name="Bluhm B."/>
            <person name="Cannon C."/>
            <person name="Castanera R."/>
            <person name="Culley D."/>
            <person name="Daum C."/>
            <person name="Ezra D."/>
            <person name="Gonzalez J."/>
            <person name="Henrissat B."/>
            <person name="Kuo A."/>
            <person name="Liang C."/>
            <person name="Lipzen A."/>
            <person name="Lutzoni F."/>
            <person name="Magnuson J."/>
            <person name="Mondo S."/>
            <person name="Nolan M."/>
            <person name="Ohm R."/>
            <person name="Pangilinan J."/>
            <person name="Park H.-J."/>
            <person name="Ramirez L."/>
            <person name="Alfaro M."/>
            <person name="Sun H."/>
            <person name="Tritt A."/>
            <person name="Yoshinaga Y."/>
            <person name="Zwiers L.-H."/>
            <person name="Turgeon B."/>
            <person name="Goodwin S."/>
            <person name="Spatafora J."/>
            <person name="Crous P."/>
            <person name="Grigoriev I."/>
        </authorList>
    </citation>
    <scope>NUCLEOTIDE SEQUENCE</scope>
    <source>
        <strain evidence="2">CBS 175.79</strain>
    </source>
</reference>
<dbReference type="AlphaFoldDB" id="A0A6A5XJY4"/>